<evidence type="ECO:0000256" key="1">
    <source>
        <dbReference type="SAM" id="SignalP"/>
    </source>
</evidence>
<feature type="chain" id="PRO_5020444872" description="DUF2066 domain-containing protein" evidence="1">
    <location>
        <begin position="25"/>
        <end position="325"/>
    </location>
</feature>
<dbReference type="AlphaFoldDB" id="A0A4S3KLL8"/>
<evidence type="ECO:0000313" key="3">
    <source>
        <dbReference type="Proteomes" id="UP000307749"/>
    </source>
</evidence>
<reference evidence="2 3" key="1">
    <citation type="submission" date="2017-02" db="EMBL/GenBank/DDBJ databases">
        <title>Whole genome sequencing of Metallibacterium scheffleri DSM 24874 (T).</title>
        <authorList>
            <person name="Kumar S."/>
            <person name="Patil P."/>
            <person name="Patil P.B."/>
        </authorList>
    </citation>
    <scope>NUCLEOTIDE SEQUENCE [LARGE SCALE GENOMIC DNA]</scope>
    <source>
        <strain evidence="2 3">DSM 24874</strain>
    </source>
</reference>
<comment type="caution">
    <text evidence="2">The sequence shown here is derived from an EMBL/GenBank/DDBJ whole genome shotgun (WGS) entry which is preliminary data.</text>
</comment>
<evidence type="ECO:0008006" key="4">
    <source>
        <dbReference type="Google" id="ProtNLM"/>
    </source>
</evidence>
<keyword evidence="3" id="KW-1185">Reference proteome</keyword>
<gene>
    <name evidence="2" type="ORF">B1806_10525</name>
</gene>
<sequence length="325" mass="32836">MRAIGLTVLLLLCAACGGVARASAALYHATVPVAGTTSVARNQAIVQAAAAVLVRLSGNPQVMALPDVAAALSNAPSLVNDYRYAQGSAGALMLEVGFDPQALLGLARQLALPIWPAPRPPVLAEISFNGQPLAAATAAPLLAAGAARGIEFVLPQAGAPAATALRAADPTALDALARQYRTGLALIGNITPGGGSWTLVMGAASKTWQAPPGSMADMLAAAGNASADRLLARFAAAPGAASGVPEHLWVGHLRSAEDYAALMALLRRDPRIRAALPMQASGNSLMLTLRLDAPLTTVAADLAASGHLVNAAAQPGADVTLDWVR</sequence>
<dbReference type="EMBL" id="MWQO01000036">
    <property type="protein sequence ID" value="THD09753.1"/>
    <property type="molecule type" value="Genomic_DNA"/>
</dbReference>
<dbReference type="OrthoDB" id="5944130at2"/>
<keyword evidence="1" id="KW-0732">Signal</keyword>
<dbReference type="Proteomes" id="UP000307749">
    <property type="component" value="Unassembled WGS sequence"/>
</dbReference>
<organism evidence="2 3">
    <name type="scientific">Metallibacterium scheffleri</name>
    <dbReference type="NCBI Taxonomy" id="993689"/>
    <lineage>
        <taxon>Bacteria</taxon>
        <taxon>Pseudomonadati</taxon>
        <taxon>Pseudomonadota</taxon>
        <taxon>Gammaproteobacteria</taxon>
        <taxon>Lysobacterales</taxon>
        <taxon>Rhodanobacteraceae</taxon>
        <taxon>Metallibacterium</taxon>
    </lineage>
</organism>
<evidence type="ECO:0000313" key="2">
    <source>
        <dbReference type="EMBL" id="THD09753.1"/>
    </source>
</evidence>
<dbReference type="STRING" id="993689.GCA_002077135_01311"/>
<feature type="signal peptide" evidence="1">
    <location>
        <begin position="1"/>
        <end position="24"/>
    </location>
</feature>
<proteinExistence type="predicted"/>
<accession>A0A4S3KLL8</accession>
<name>A0A4S3KLL8_9GAMM</name>
<dbReference type="Pfam" id="PF09839">
    <property type="entry name" value="DUF2066"/>
    <property type="match status" value="1"/>
</dbReference>
<dbReference type="InterPro" id="IPR018642">
    <property type="entry name" value="DUF2066"/>
</dbReference>
<dbReference type="RefSeq" id="WP_081126610.1">
    <property type="nucleotide sequence ID" value="NZ_LDOS01000001.1"/>
</dbReference>
<protein>
    <recommendedName>
        <fullName evidence="4">DUF2066 domain-containing protein</fullName>
    </recommendedName>
</protein>